<dbReference type="Proteomes" id="UP001227162">
    <property type="component" value="Unassembled WGS sequence"/>
</dbReference>
<accession>A0AAJ1U6Q7</accession>
<evidence type="ECO:0000313" key="2">
    <source>
        <dbReference type="Proteomes" id="UP001227162"/>
    </source>
</evidence>
<reference evidence="1" key="1">
    <citation type="submission" date="2022-07" db="EMBL/GenBank/DDBJ databases">
        <authorList>
            <person name="Otstavnykh N."/>
            <person name="Isaeva M."/>
            <person name="Bystritskaya E."/>
        </authorList>
    </citation>
    <scope>NUCLEOTIDE SEQUENCE</scope>
    <source>
        <strain evidence="1">10Alg 79</strain>
    </source>
</reference>
<reference evidence="1" key="2">
    <citation type="submission" date="2023-04" db="EMBL/GenBank/DDBJ databases">
        <title>'Rhodoalgimonas zhirmunskyi' gen. nov., isolated from a red alga.</title>
        <authorList>
            <person name="Nedashkovskaya O.I."/>
            <person name="Otstavnykh N.Y."/>
            <person name="Bystritskaya E.P."/>
            <person name="Balabanova L.A."/>
            <person name="Isaeva M.P."/>
        </authorList>
    </citation>
    <scope>NUCLEOTIDE SEQUENCE</scope>
    <source>
        <strain evidence="1">10Alg 79</strain>
    </source>
</reference>
<organism evidence="1 2">
    <name type="scientific">Rhodalgimonas zhirmunskyi</name>
    <dbReference type="NCBI Taxonomy" id="2964767"/>
    <lineage>
        <taxon>Bacteria</taxon>
        <taxon>Pseudomonadati</taxon>
        <taxon>Pseudomonadota</taxon>
        <taxon>Alphaproteobacteria</taxon>
        <taxon>Rhodobacterales</taxon>
        <taxon>Roseobacteraceae</taxon>
        <taxon>Rhodalgimonas</taxon>
    </lineage>
</organism>
<name>A0AAJ1U6Q7_9RHOB</name>
<sequence>MLGSHRKRIDPQATDFALGFIDAMKPEDAAEALILAQMAAIHQATMMLARRLNHVENISQQDAAERALNKLSRTFAAQMDTLKRYRTKGQQIVRVERVTVNEGGQAIVGNVEAQGRGDHNV</sequence>
<keyword evidence="2" id="KW-1185">Reference proteome</keyword>
<dbReference type="EMBL" id="JANFFA010000001">
    <property type="protein sequence ID" value="MDQ2092745.1"/>
    <property type="molecule type" value="Genomic_DNA"/>
</dbReference>
<dbReference type="AlphaFoldDB" id="A0AAJ1U6Q7"/>
<evidence type="ECO:0000313" key="1">
    <source>
        <dbReference type="EMBL" id="MDQ2092745.1"/>
    </source>
</evidence>
<gene>
    <name evidence="1" type="ORF">NOI20_01315</name>
</gene>
<comment type="caution">
    <text evidence="1">The sequence shown here is derived from an EMBL/GenBank/DDBJ whole genome shotgun (WGS) entry which is preliminary data.</text>
</comment>
<protein>
    <submittedName>
        <fullName evidence="1">Uncharacterized protein</fullName>
    </submittedName>
</protein>
<proteinExistence type="predicted"/>